<dbReference type="AlphaFoldDB" id="A0A1H6XIY2"/>
<sequence>MTLHTRRRLLATIGAASSAALAGCSTERFGGGWPRTTETTTDPIPGEERGWAQFGRTPGHAGFAPEVRVDDPDPVWSVNFEGGLTSPAVVEDRVFVHAGPAPESGEAGTVLALDGGGEERWRRTLPGGGGGSSGCPPVVHRGSVYVGGLDGVYALDARDGSPRWSRETSGSVNEAVLGRDDRVFASTGETLLALDTRGQEGWTYTTGDDRFSTAAPAAGSGYVLYTTRVLGSVVAIQPGTVGDPLTEWRYAPGETDFDTPTVVDGDAYIPGDRLHALSAATGEVRWTAPVRSTAGVSTDGDRLYLPIDDGALVALDTADGTERWRVSLASEEGVFLRTRPLVTERSVIVTTEKPGLDEPANTFAVDRRNGEVRWQREQPGNIGYDAVAAGGRLYVPVLWDFTLDRESGGTLVALAN</sequence>
<protein>
    <submittedName>
        <fullName evidence="3">Outer membrane protein assembly factor BamB, contains PQQ-like beta-propeller repeat</fullName>
    </submittedName>
</protein>
<dbReference type="InterPro" id="IPR015943">
    <property type="entry name" value="WD40/YVTN_repeat-like_dom_sf"/>
</dbReference>
<feature type="domain" description="Pyrrolo-quinoline quinone repeat" evidence="2">
    <location>
        <begin position="267"/>
        <end position="383"/>
    </location>
</feature>
<feature type="domain" description="Pyrrolo-quinoline quinone repeat" evidence="2">
    <location>
        <begin position="107"/>
        <end position="238"/>
    </location>
</feature>
<feature type="region of interest" description="Disordered" evidence="1">
    <location>
        <begin position="27"/>
        <end position="49"/>
    </location>
</feature>
<dbReference type="STRING" id="1073996.SAMN05444271_14027"/>
<dbReference type="PANTHER" id="PTHR34512:SF30">
    <property type="entry name" value="OUTER MEMBRANE PROTEIN ASSEMBLY FACTOR BAMB"/>
    <property type="match status" value="1"/>
</dbReference>
<keyword evidence="4" id="KW-1185">Reference proteome</keyword>
<dbReference type="SUPFAM" id="SSF50998">
    <property type="entry name" value="Quinoprotein alcohol dehydrogenase-like"/>
    <property type="match status" value="2"/>
</dbReference>
<gene>
    <name evidence="3" type="ORF">SAMN05444271_14027</name>
</gene>
<dbReference type="InterPro" id="IPR018391">
    <property type="entry name" value="PQQ_b-propeller_rpt"/>
</dbReference>
<organism evidence="3 4">
    <name type="scientific">Halohasta litchfieldiae</name>
    <dbReference type="NCBI Taxonomy" id="1073996"/>
    <lineage>
        <taxon>Archaea</taxon>
        <taxon>Methanobacteriati</taxon>
        <taxon>Methanobacteriota</taxon>
        <taxon>Stenosarchaea group</taxon>
        <taxon>Halobacteria</taxon>
        <taxon>Halobacteriales</taxon>
        <taxon>Haloferacaceae</taxon>
        <taxon>Halohasta</taxon>
    </lineage>
</organism>
<evidence type="ECO:0000313" key="4">
    <source>
        <dbReference type="Proteomes" id="UP000198888"/>
    </source>
</evidence>
<dbReference type="GeneID" id="35002773"/>
<accession>A0A2H4Q2Z1</accession>
<dbReference type="Gene3D" id="2.130.10.10">
    <property type="entry name" value="YVTN repeat-like/Quinoprotein amine dehydrogenase"/>
    <property type="match status" value="2"/>
</dbReference>
<dbReference type="RefSeq" id="WP_009488260.1">
    <property type="nucleotide sequence ID" value="NZ_CP024845.1"/>
</dbReference>
<dbReference type="InterPro" id="IPR002372">
    <property type="entry name" value="PQQ_rpt_dom"/>
</dbReference>
<name>A0A1H6XIY2_9EURY</name>
<dbReference type="Proteomes" id="UP000198888">
    <property type="component" value="Unassembled WGS sequence"/>
</dbReference>
<dbReference type="SMART" id="SM00564">
    <property type="entry name" value="PQQ"/>
    <property type="match status" value="6"/>
</dbReference>
<dbReference type="KEGG" id="hae:halTADL_1991"/>
<dbReference type="PANTHER" id="PTHR34512">
    <property type="entry name" value="CELL SURFACE PROTEIN"/>
    <property type="match status" value="1"/>
</dbReference>
<dbReference type="Pfam" id="PF13360">
    <property type="entry name" value="PQQ_2"/>
    <property type="match status" value="2"/>
</dbReference>
<proteinExistence type="predicted"/>
<dbReference type="EMBL" id="FNYR01000040">
    <property type="protein sequence ID" value="SEJ29049.1"/>
    <property type="molecule type" value="Genomic_DNA"/>
</dbReference>
<evidence type="ECO:0000256" key="1">
    <source>
        <dbReference type="SAM" id="MobiDB-lite"/>
    </source>
</evidence>
<dbReference type="OrthoDB" id="8638at2157"/>
<dbReference type="PROSITE" id="PS51257">
    <property type="entry name" value="PROKAR_LIPOPROTEIN"/>
    <property type="match status" value="1"/>
</dbReference>
<evidence type="ECO:0000259" key="2">
    <source>
        <dbReference type="Pfam" id="PF13360"/>
    </source>
</evidence>
<accession>A0A1H6XIY2</accession>
<reference evidence="3 4" key="1">
    <citation type="submission" date="2016-10" db="EMBL/GenBank/DDBJ databases">
        <authorList>
            <person name="de Groot N.N."/>
        </authorList>
    </citation>
    <scope>NUCLEOTIDE SEQUENCE [LARGE SCALE GENOMIC DNA]</scope>
    <source>
        <strain evidence="3 4">DSM 22187</strain>
    </source>
</reference>
<dbReference type="InterPro" id="IPR011047">
    <property type="entry name" value="Quinoprotein_ADH-like_sf"/>
</dbReference>
<evidence type="ECO:0000313" key="3">
    <source>
        <dbReference type="EMBL" id="SEJ29049.1"/>
    </source>
</evidence>